<dbReference type="Pfam" id="PF16095">
    <property type="entry name" value="COR-A"/>
    <property type="match status" value="1"/>
</dbReference>
<keyword evidence="4" id="KW-1185">Reference proteome</keyword>
<dbReference type="Proteomes" id="UP000683360">
    <property type="component" value="Unassembled WGS sequence"/>
</dbReference>
<comment type="caution">
    <text evidence="3">The sequence shown here is derived from an EMBL/GenBank/DDBJ whole genome shotgun (WGS) entry which is preliminary data.</text>
</comment>
<dbReference type="AlphaFoldDB" id="A0A8S3S335"/>
<dbReference type="Gene3D" id="3.40.50.300">
    <property type="entry name" value="P-loop containing nucleotide triphosphate hydrolases"/>
    <property type="match status" value="1"/>
</dbReference>
<dbReference type="InterPro" id="IPR032171">
    <property type="entry name" value="COR-A"/>
</dbReference>
<evidence type="ECO:0000256" key="1">
    <source>
        <dbReference type="ARBA" id="ARBA00022737"/>
    </source>
</evidence>
<evidence type="ECO:0000259" key="2">
    <source>
        <dbReference type="Pfam" id="PF16095"/>
    </source>
</evidence>
<dbReference type="OrthoDB" id="6144248at2759"/>
<dbReference type="InterPro" id="IPR039788">
    <property type="entry name" value="NOL4/NOL4L"/>
</dbReference>
<dbReference type="PANTHER" id="PTHR12449">
    <property type="entry name" value="DEATH DOMAIN-CONTAINING PROTEIN"/>
    <property type="match status" value="1"/>
</dbReference>
<keyword evidence="1" id="KW-0677">Repeat</keyword>
<dbReference type="InterPro" id="IPR027417">
    <property type="entry name" value="P-loop_NTPase"/>
</dbReference>
<protein>
    <recommendedName>
        <fullName evidence="2">COR domain-containing protein</fullName>
    </recommendedName>
</protein>
<dbReference type="PANTHER" id="PTHR12449:SF18">
    <property type="entry name" value="DEATH DOMAIN-CONTAINING PROTEIN"/>
    <property type="match status" value="1"/>
</dbReference>
<accession>A0A8S3S335</accession>
<proteinExistence type="predicted"/>
<name>A0A8S3S335_MYTED</name>
<evidence type="ECO:0000313" key="3">
    <source>
        <dbReference type="EMBL" id="CAG2212929.1"/>
    </source>
</evidence>
<feature type="domain" description="COR" evidence="2">
    <location>
        <begin position="121"/>
        <end position="271"/>
    </location>
</feature>
<gene>
    <name evidence="3" type="ORF">MEDL_26856</name>
</gene>
<sequence>MDDILLYVKNKQNNMTSADLVECGIWDFAGQRDYYATHQTFFTPHAIYVLVADITEDIKHIPYDGMLNYDTNGEYIDFWLDSIHCFREDIKESITNKPYPSVIMVCTGIDKVPDKDKENLPTKWIQLDNALVVLKELKEKEKAYCEKWEDIVKLAQEVSIENYELLRFLKYQHKIGNIIFFENKRDYIILQPKWLVDCFRCLVCDDNKNPCNATELFELKHKGIISMRIIDQLFGKVPELQFAKYKHHILDVMEEFDIIVKQENTNSYYMPCMVTESSTVKHIKETLNVDNTYCTPWLVLEFKFLPISYFNFILVNYIRKYIVDGRPALYAGKAVVYLDQTDFRQLVICFSRNAISLQIWKRRDVGEVIYQNIIEDLCKKVDVLDGKLFHKLDYKIKAKCRNGDYSRRNDRISYEELTTKCEGGEYLCKEHNCIHKNTDLENIWLKHVPVVSIYFLDLYIV</sequence>
<evidence type="ECO:0000313" key="4">
    <source>
        <dbReference type="Proteomes" id="UP000683360"/>
    </source>
</evidence>
<dbReference type="Pfam" id="PF08477">
    <property type="entry name" value="Roc"/>
    <property type="match status" value="1"/>
</dbReference>
<organism evidence="3 4">
    <name type="scientific">Mytilus edulis</name>
    <name type="common">Blue mussel</name>
    <dbReference type="NCBI Taxonomy" id="6550"/>
    <lineage>
        <taxon>Eukaryota</taxon>
        <taxon>Metazoa</taxon>
        <taxon>Spiralia</taxon>
        <taxon>Lophotrochozoa</taxon>
        <taxon>Mollusca</taxon>
        <taxon>Bivalvia</taxon>
        <taxon>Autobranchia</taxon>
        <taxon>Pteriomorphia</taxon>
        <taxon>Mytilida</taxon>
        <taxon>Mytiloidea</taxon>
        <taxon>Mytilidae</taxon>
        <taxon>Mytilinae</taxon>
        <taxon>Mytilus</taxon>
    </lineage>
</organism>
<dbReference type="EMBL" id="CAJPWZ010001319">
    <property type="protein sequence ID" value="CAG2212929.1"/>
    <property type="molecule type" value="Genomic_DNA"/>
</dbReference>
<reference evidence="3" key="1">
    <citation type="submission" date="2021-03" db="EMBL/GenBank/DDBJ databases">
        <authorList>
            <person name="Bekaert M."/>
        </authorList>
    </citation>
    <scope>NUCLEOTIDE SEQUENCE</scope>
</reference>